<keyword evidence="1" id="KW-0732">Signal</keyword>
<feature type="domain" description="DUF218" evidence="2">
    <location>
        <begin position="258"/>
        <end position="366"/>
    </location>
</feature>
<dbReference type="Proteomes" id="UP000290545">
    <property type="component" value="Unassembled WGS sequence"/>
</dbReference>
<dbReference type="Pfam" id="PF02698">
    <property type="entry name" value="DUF218"/>
    <property type="match status" value="1"/>
</dbReference>
<keyword evidence="4" id="KW-1185">Reference proteome</keyword>
<evidence type="ECO:0000256" key="1">
    <source>
        <dbReference type="SAM" id="SignalP"/>
    </source>
</evidence>
<dbReference type="InterPro" id="IPR003848">
    <property type="entry name" value="DUF218"/>
</dbReference>
<evidence type="ECO:0000313" key="3">
    <source>
        <dbReference type="EMBL" id="RXK82931.1"/>
    </source>
</evidence>
<dbReference type="AlphaFoldDB" id="A0A4Q1D5J9"/>
<dbReference type="OrthoDB" id="1092058at2"/>
<name>A0A4Q1D5J9_9BACT</name>
<dbReference type="InterPro" id="IPR014729">
    <property type="entry name" value="Rossmann-like_a/b/a_fold"/>
</dbReference>
<evidence type="ECO:0000259" key="2">
    <source>
        <dbReference type="Pfam" id="PF02698"/>
    </source>
</evidence>
<dbReference type="EMBL" id="SDHZ01000002">
    <property type="protein sequence ID" value="RXK82931.1"/>
    <property type="molecule type" value="Genomic_DNA"/>
</dbReference>
<feature type="chain" id="PRO_5020228757" evidence="1">
    <location>
        <begin position="21"/>
        <end position="422"/>
    </location>
</feature>
<evidence type="ECO:0000313" key="4">
    <source>
        <dbReference type="Proteomes" id="UP000290545"/>
    </source>
</evidence>
<dbReference type="Gene3D" id="3.40.50.620">
    <property type="entry name" value="HUPs"/>
    <property type="match status" value="1"/>
</dbReference>
<protein>
    <submittedName>
        <fullName evidence="3">YdcF family protein</fullName>
    </submittedName>
</protein>
<dbReference type="RefSeq" id="WP_129003741.1">
    <property type="nucleotide sequence ID" value="NZ_SDHZ01000002.1"/>
</dbReference>
<sequence length="422" mass="48057">MIKACFVLAVFLLPAISVFAQPNAGFRQNHKMLKSGNVIADKNFYLLTAIGHFPDLKKLLAEDSGLSEIFRQRRDLLATHASDKTTALDTLLPGFMWSPDDSLKLDKRLGELYEQNTRAFDEMIDNELRPSGAYQLFVKLTNKEFLLKTWAQYMEGSNYIIAQFGLGQKMRYPSIDSASYPVNSGYYRSTVKNLFGFLNEQASDMKLFYEPSLHMALWLMVLNDRNEPAAFEPLESGENQAAVREIKKTDWKKYQYSAILVPGEGPEIYGVAISPGGKLRCELVAKRFKLGLAPFIIVSGGYCHPFHTPFNEALEMKQYLIKHLGIPAKAIIIEPQARHTTTNFRNGTRLMIRYGIPLNKMALCVTTIDQARYIEDQRFDKRNVKELGYLPYSDKKRLSAHELAFYPVLDCLHLDPMDPLDP</sequence>
<comment type="caution">
    <text evidence="3">The sequence shown here is derived from an EMBL/GenBank/DDBJ whole genome shotgun (WGS) entry which is preliminary data.</text>
</comment>
<gene>
    <name evidence="3" type="ORF">ESB13_12445</name>
</gene>
<dbReference type="CDD" id="cd06259">
    <property type="entry name" value="YdcF-like"/>
    <property type="match status" value="1"/>
</dbReference>
<organism evidence="3 4">
    <name type="scientific">Filimonas effusa</name>
    <dbReference type="NCBI Taxonomy" id="2508721"/>
    <lineage>
        <taxon>Bacteria</taxon>
        <taxon>Pseudomonadati</taxon>
        <taxon>Bacteroidota</taxon>
        <taxon>Chitinophagia</taxon>
        <taxon>Chitinophagales</taxon>
        <taxon>Chitinophagaceae</taxon>
        <taxon>Filimonas</taxon>
    </lineage>
</organism>
<proteinExistence type="predicted"/>
<reference evidence="3 4" key="1">
    <citation type="submission" date="2019-01" db="EMBL/GenBank/DDBJ databases">
        <title>Filimonas sp. strain TTM-71.</title>
        <authorList>
            <person name="Chen W.-M."/>
        </authorList>
    </citation>
    <scope>NUCLEOTIDE SEQUENCE [LARGE SCALE GENOMIC DNA]</scope>
    <source>
        <strain evidence="3 4">TTM-71</strain>
    </source>
</reference>
<feature type="signal peptide" evidence="1">
    <location>
        <begin position="1"/>
        <end position="20"/>
    </location>
</feature>
<accession>A0A4Q1D5J9</accession>